<dbReference type="Pfam" id="PF00646">
    <property type="entry name" value="F-box"/>
    <property type="match status" value="1"/>
</dbReference>
<feature type="domain" description="F-box" evidence="1">
    <location>
        <begin position="20"/>
        <end position="57"/>
    </location>
</feature>
<reference evidence="3" key="1">
    <citation type="submission" date="2015-04" db="UniProtKB">
        <authorList>
            <consortium name="EnsemblPlants"/>
        </authorList>
    </citation>
    <scope>IDENTIFICATION</scope>
</reference>
<dbReference type="SUPFAM" id="SSF81383">
    <property type="entry name" value="F-box domain"/>
    <property type="match status" value="1"/>
</dbReference>
<name>A0A0E0JV28_ORYPU</name>
<dbReference type="PANTHER" id="PTHR33110:SF115">
    <property type="entry name" value="OS02G0129200 PROTEIN"/>
    <property type="match status" value="1"/>
</dbReference>
<dbReference type="InterPro" id="IPR005174">
    <property type="entry name" value="KIB1-4_b-propeller"/>
</dbReference>
<dbReference type="InterPro" id="IPR001810">
    <property type="entry name" value="F-box_dom"/>
</dbReference>
<proteinExistence type="predicted"/>
<dbReference type="Gene3D" id="1.20.1280.50">
    <property type="match status" value="1"/>
</dbReference>
<sequence length="446" mass="48758">MDDDARPTKRLHAATPASRWLDLPVEIAGEILARVPSFSDRARFSSACRQWRLAAKLHERLGLLPPPLPWLVSCYKGAFDSLPDGDRHYLALDSPACLACDGGWLLFDRRAAAGDGAGGGDFLLKNPISKAAMVLPGSLSNDAALPGTTTSEETMKICKLIVISRDLVAAIVSISGGSRAVALCRTGTSLPWSPRHPPGADKLGDLRDIAVHGGKLYALHGHGNLCAHDLTGEPKLSSCVHHIAGNALPPNKLSWEYDMEHYLVPSASGGELLLVRRLRRRHQGGEYFTVFEADMGGGQWSEATRSSLRDQLIFIGTGCSRALTASHYGGVGAMRGNCVFYTNDVEAYSSTHNFLVYDMIWQSNGPVFPIYDDDYLHEATRRYKLNTTTSDTAPGSFLLPYNSIQQQLILFLFLYVVLKNSQRMSLTKLDLTAPNQRNYSLLDAIV</sequence>
<dbReference type="Pfam" id="PF03478">
    <property type="entry name" value="Beta-prop_KIB1-4"/>
    <property type="match status" value="1"/>
</dbReference>
<protein>
    <submittedName>
        <fullName evidence="3">Uncharacterized protein</fullName>
    </submittedName>
</protein>
<dbReference type="OMA" id="HGHGNLC"/>
<evidence type="ECO:0000259" key="2">
    <source>
        <dbReference type="Pfam" id="PF03478"/>
    </source>
</evidence>
<accession>A0A0E0JV28</accession>
<dbReference type="HOGENOM" id="CLU_685823_0_0_1"/>
<dbReference type="AlphaFoldDB" id="A0A0E0JV28"/>
<evidence type="ECO:0000313" key="4">
    <source>
        <dbReference type="Proteomes" id="UP000026962"/>
    </source>
</evidence>
<dbReference type="Proteomes" id="UP000026962">
    <property type="component" value="Chromosome 2"/>
</dbReference>
<reference evidence="3" key="2">
    <citation type="submission" date="2018-05" db="EMBL/GenBank/DDBJ databases">
        <title>OpunRS2 (Oryza punctata Reference Sequence Version 2).</title>
        <authorList>
            <person name="Zhang J."/>
            <person name="Kudrna D."/>
            <person name="Lee S."/>
            <person name="Talag J."/>
            <person name="Welchert J."/>
            <person name="Wing R.A."/>
        </authorList>
    </citation>
    <scope>NUCLEOTIDE SEQUENCE [LARGE SCALE GENOMIC DNA]</scope>
</reference>
<evidence type="ECO:0000313" key="3">
    <source>
        <dbReference type="EnsemblPlants" id="OPUNC02G01750.1"/>
    </source>
</evidence>
<evidence type="ECO:0000259" key="1">
    <source>
        <dbReference type="Pfam" id="PF00646"/>
    </source>
</evidence>
<dbReference type="EnsemblPlants" id="OPUNC02G01750.1">
    <property type="protein sequence ID" value="OPUNC02G01750.1"/>
    <property type="gene ID" value="OPUNC02G01750"/>
</dbReference>
<dbReference type="InterPro" id="IPR036047">
    <property type="entry name" value="F-box-like_dom_sf"/>
</dbReference>
<feature type="domain" description="KIB1-4 beta-propeller" evidence="2">
    <location>
        <begin position="82"/>
        <end position="358"/>
    </location>
</feature>
<organism evidence="3">
    <name type="scientific">Oryza punctata</name>
    <name type="common">Red rice</name>
    <dbReference type="NCBI Taxonomy" id="4537"/>
    <lineage>
        <taxon>Eukaryota</taxon>
        <taxon>Viridiplantae</taxon>
        <taxon>Streptophyta</taxon>
        <taxon>Embryophyta</taxon>
        <taxon>Tracheophyta</taxon>
        <taxon>Spermatophyta</taxon>
        <taxon>Magnoliopsida</taxon>
        <taxon>Liliopsida</taxon>
        <taxon>Poales</taxon>
        <taxon>Poaceae</taxon>
        <taxon>BOP clade</taxon>
        <taxon>Oryzoideae</taxon>
        <taxon>Oryzeae</taxon>
        <taxon>Oryzinae</taxon>
        <taxon>Oryza</taxon>
    </lineage>
</organism>
<dbReference type="PANTHER" id="PTHR33110">
    <property type="entry name" value="F-BOX/KELCH-REPEAT PROTEIN-RELATED"/>
    <property type="match status" value="1"/>
</dbReference>
<dbReference type="Gramene" id="OPUNC02G01750.1">
    <property type="protein sequence ID" value="OPUNC02G01750.1"/>
    <property type="gene ID" value="OPUNC02G01750"/>
</dbReference>
<keyword evidence="4" id="KW-1185">Reference proteome</keyword>